<organism evidence="1 2">
    <name type="scientific">Vaccinium darrowii</name>
    <dbReference type="NCBI Taxonomy" id="229202"/>
    <lineage>
        <taxon>Eukaryota</taxon>
        <taxon>Viridiplantae</taxon>
        <taxon>Streptophyta</taxon>
        <taxon>Embryophyta</taxon>
        <taxon>Tracheophyta</taxon>
        <taxon>Spermatophyta</taxon>
        <taxon>Magnoliopsida</taxon>
        <taxon>eudicotyledons</taxon>
        <taxon>Gunneridae</taxon>
        <taxon>Pentapetalae</taxon>
        <taxon>asterids</taxon>
        <taxon>Ericales</taxon>
        <taxon>Ericaceae</taxon>
        <taxon>Vaccinioideae</taxon>
        <taxon>Vaccinieae</taxon>
        <taxon>Vaccinium</taxon>
    </lineage>
</organism>
<protein>
    <submittedName>
        <fullName evidence="1">Uncharacterized protein</fullName>
    </submittedName>
</protein>
<dbReference type="EMBL" id="CM037162">
    <property type="protein sequence ID" value="KAH7864435.1"/>
    <property type="molecule type" value="Genomic_DNA"/>
</dbReference>
<sequence>MSAIQSPTDGSRSLHLNNEMCGAMNVAIGFLYEEIQDKVSDTIRGKYKVVRADLRNTSTIRYDTLLIETYSSDMGVWEESVLRGSIPFLLNPRWPSTVLHDTFYRFAYHSTIAAYDPNASHNWVWLIKLPQSNGIQNFVPGESPDG</sequence>
<comment type="caution">
    <text evidence="1">The sequence shown here is derived from an EMBL/GenBank/DDBJ whole genome shotgun (WGS) entry which is preliminary data.</text>
</comment>
<reference evidence="1 2" key="1">
    <citation type="journal article" date="2021" name="Hortic Res">
        <title>High-quality reference genome and annotation aids understanding of berry development for evergreen blueberry (Vaccinium darrowii).</title>
        <authorList>
            <person name="Yu J."/>
            <person name="Hulse-Kemp A.M."/>
            <person name="Babiker E."/>
            <person name="Staton M."/>
        </authorList>
    </citation>
    <scope>NUCLEOTIDE SEQUENCE [LARGE SCALE GENOMIC DNA]</scope>
    <source>
        <strain evidence="2">cv. NJ 8807/NJ 8810</strain>
        <tissue evidence="1">Young leaf</tissue>
    </source>
</reference>
<name>A0ACB7ZFN5_9ERIC</name>
<gene>
    <name evidence="1" type="ORF">Vadar_029574</name>
</gene>
<keyword evidence="2" id="KW-1185">Reference proteome</keyword>
<accession>A0ACB7ZFN5</accession>
<evidence type="ECO:0000313" key="1">
    <source>
        <dbReference type="EMBL" id="KAH7864435.1"/>
    </source>
</evidence>
<evidence type="ECO:0000313" key="2">
    <source>
        <dbReference type="Proteomes" id="UP000828048"/>
    </source>
</evidence>
<proteinExistence type="predicted"/>
<dbReference type="Proteomes" id="UP000828048">
    <property type="component" value="Chromosome 12"/>
</dbReference>